<dbReference type="PANTHER" id="PTHR37938">
    <property type="entry name" value="BLL0215 PROTEIN"/>
    <property type="match status" value="1"/>
</dbReference>
<keyword evidence="1" id="KW-0472">Membrane</keyword>
<dbReference type="EMBL" id="MHKE01000002">
    <property type="protein sequence ID" value="OGY85037.1"/>
    <property type="molecule type" value="Genomic_DNA"/>
</dbReference>
<dbReference type="STRING" id="1798543.A2898_02810"/>
<evidence type="ECO:0000259" key="2">
    <source>
        <dbReference type="Pfam" id="PF03703"/>
    </source>
</evidence>
<keyword evidence="1" id="KW-0812">Transmembrane</keyword>
<dbReference type="Proteomes" id="UP000179164">
    <property type="component" value="Unassembled WGS sequence"/>
</dbReference>
<dbReference type="Pfam" id="PF03703">
    <property type="entry name" value="bPH_2"/>
    <property type="match status" value="1"/>
</dbReference>
<evidence type="ECO:0000256" key="1">
    <source>
        <dbReference type="SAM" id="Phobius"/>
    </source>
</evidence>
<evidence type="ECO:0000313" key="3">
    <source>
        <dbReference type="EMBL" id="OGY85037.1"/>
    </source>
</evidence>
<keyword evidence="1" id="KW-1133">Transmembrane helix</keyword>
<feature type="transmembrane region" description="Helical" evidence="1">
    <location>
        <begin position="23"/>
        <end position="45"/>
    </location>
</feature>
<organism evidence="3 4">
    <name type="scientific">Candidatus Kerfeldbacteria bacterium RIFCSPLOWO2_01_FULL_48_11</name>
    <dbReference type="NCBI Taxonomy" id="1798543"/>
    <lineage>
        <taxon>Bacteria</taxon>
        <taxon>Candidatus Kerfeldiibacteriota</taxon>
    </lineage>
</organism>
<reference evidence="3 4" key="1">
    <citation type="journal article" date="2016" name="Nat. Commun.">
        <title>Thousands of microbial genomes shed light on interconnected biogeochemical processes in an aquifer system.</title>
        <authorList>
            <person name="Anantharaman K."/>
            <person name="Brown C.T."/>
            <person name="Hug L.A."/>
            <person name="Sharon I."/>
            <person name="Castelle C.J."/>
            <person name="Probst A.J."/>
            <person name="Thomas B.C."/>
            <person name="Singh A."/>
            <person name="Wilkins M.J."/>
            <person name="Karaoz U."/>
            <person name="Brodie E.L."/>
            <person name="Williams K.H."/>
            <person name="Hubbard S.S."/>
            <person name="Banfield J.F."/>
        </authorList>
    </citation>
    <scope>NUCLEOTIDE SEQUENCE [LARGE SCALE GENOMIC DNA]</scope>
</reference>
<feature type="transmembrane region" description="Helical" evidence="1">
    <location>
        <begin position="51"/>
        <end position="71"/>
    </location>
</feature>
<accession>A0A1G2BA20</accession>
<feature type="domain" description="YdbS-like PH" evidence="2">
    <location>
        <begin position="82"/>
        <end position="155"/>
    </location>
</feature>
<dbReference type="AlphaFoldDB" id="A0A1G2BA20"/>
<evidence type="ECO:0000313" key="4">
    <source>
        <dbReference type="Proteomes" id="UP000179164"/>
    </source>
</evidence>
<proteinExistence type="predicted"/>
<protein>
    <recommendedName>
        <fullName evidence="2">YdbS-like PH domain-containing protein</fullName>
    </recommendedName>
</protein>
<name>A0A1G2BA20_9BACT</name>
<comment type="caution">
    <text evidence="3">The sequence shown here is derived from an EMBL/GenBank/DDBJ whole genome shotgun (WGS) entry which is preliminary data.</text>
</comment>
<gene>
    <name evidence="3" type="ORF">A2898_02810</name>
</gene>
<dbReference type="InterPro" id="IPR005182">
    <property type="entry name" value="YdbS-like_PH"/>
</dbReference>
<dbReference type="PANTHER" id="PTHR37938:SF1">
    <property type="entry name" value="BLL0215 PROTEIN"/>
    <property type="match status" value="1"/>
</dbReference>
<sequence length="210" mass="23674">MFESSILKHLKNDEEPVRIVRKYWITLVGPLSVSALCSIAPFFFLVPLFRLGSLGVAFFVILAVTGLLIFFRSLYVYSLNAFLITNKRIIDIDQHGFFRKTVSESSYQSIQDVSVRFHGIFQTVFHYGSILIQTAGSTANLEIFDVKNPEAVQDIVGNLIEASRRINNEKEPTGTDLSASELLHLAEKLKEGMTPDQFRKIIGKNSKNND</sequence>